<evidence type="ECO:0000256" key="1">
    <source>
        <dbReference type="ARBA" id="ARBA00004175"/>
    </source>
</evidence>
<evidence type="ECO:0000256" key="2">
    <source>
        <dbReference type="ARBA" id="ARBA00022483"/>
    </source>
</evidence>
<name>A0A7M7K5V1_VARDE</name>
<keyword evidence="4" id="KW-0638">Presynaptic neurotoxin</keyword>
<keyword evidence="4" id="KW-0800">Toxin</keyword>
<dbReference type="InParanoid" id="A0A7M7K5V1"/>
<dbReference type="GO" id="GO:0044218">
    <property type="term" value="C:other organism cell membrane"/>
    <property type="evidence" value="ECO:0007669"/>
    <property type="project" value="UniProtKB-KW"/>
</dbReference>
<organism evidence="8 9">
    <name type="scientific">Varroa destructor</name>
    <name type="common">Honeybee mite</name>
    <dbReference type="NCBI Taxonomy" id="109461"/>
    <lineage>
        <taxon>Eukaryota</taxon>
        <taxon>Metazoa</taxon>
        <taxon>Ecdysozoa</taxon>
        <taxon>Arthropoda</taxon>
        <taxon>Chelicerata</taxon>
        <taxon>Arachnida</taxon>
        <taxon>Acari</taxon>
        <taxon>Parasitiformes</taxon>
        <taxon>Mesostigmata</taxon>
        <taxon>Gamasina</taxon>
        <taxon>Dermanyssoidea</taxon>
        <taxon>Varroidae</taxon>
        <taxon>Varroa</taxon>
    </lineage>
</organism>
<evidence type="ECO:0008006" key="10">
    <source>
        <dbReference type="Google" id="ProtNLM"/>
    </source>
</evidence>
<comment type="subcellular location">
    <subcellularLocation>
        <location evidence="1">Target cell membrane</location>
    </subcellularLocation>
</comment>
<evidence type="ECO:0000256" key="5">
    <source>
        <dbReference type="ARBA" id="ARBA00023298"/>
    </source>
</evidence>
<dbReference type="RefSeq" id="XP_022660819.1">
    <property type="nucleotide sequence ID" value="XM_022805084.1"/>
</dbReference>
<evidence type="ECO:0000313" key="9">
    <source>
        <dbReference type="Proteomes" id="UP000594260"/>
    </source>
</evidence>
<evidence type="ECO:0000256" key="4">
    <source>
        <dbReference type="ARBA" id="ARBA00023028"/>
    </source>
</evidence>
<accession>A0A7M7K5V1</accession>
<dbReference type="GeneID" id="111250209"/>
<dbReference type="KEGG" id="vde:111250209"/>
<keyword evidence="9" id="KW-1185">Reference proteome</keyword>
<evidence type="ECO:0000256" key="7">
    <source>
        <dbReference type="SAM" id="MobiDB-lite"/>
    </source>
</evidence>
<dbReference type="SUPFAM" id="SSF48403">
    <property type="entry name" value="Ankyrin repeat"/>
    <property type="match status" value="1"/>
</dbReference>
<protein>
    <recommendedName>
        <fullName evidence="10">Ankyrin repeat protein</fullName>
    </recommendedName>
</protein>
<keyword evidence="3" id="KW-1052">Target cell membrane</keyword>
<keyword evidence="5" id="KW-1053">Target membrane</keyword>
<keyword evidence="6" id="KW-0175">Coiled coil</keyword>
<dbReference type="EnsemblMetazoa" id="XM_022805084">
    <property type="protein sequence ID" value="XP_022660819"/>
    <property type="gene ID" value="LOC111250209"/>
</dbReference>
<evidence type="ECO:0000256" key="6">
    <source>
        <dbReference type="SAM" id="Coils"/>
    </source>
</evidence>
<reference evidence="8" key="1">
    <citation type="submission" date="2021-01" db="UniProtKB">
        <authorList>
            <consortium name="EnsemblMetazoa"/>
        </authorList>
    </citation>
    <scope>IDENTIFICATION</scope>
</reference>
<keyword evidence="2" id="KW-0268">Exocytosis</keyword>
<dbReference type="Proteomes" id="UP000594260">
    <property type="component" value="Unplaced"/>
</dbReference>
<evidence type="ECO:0000313" key="8">
    <source>
        <dbReference type="EnsemblMetazoa" id="XP_022660819"/>
    </source>
</evidence>
<keyword evidence="4" id="KW-0528">Neurotoxin</keyword>
<feature type="region of interest" description="Disordered" evidence="7">
    <location>
        <begin position="1"/>
        <end position="22"/>
    </location>
</feature>
<dbReference type="InterPro" id="IPR036770">
    <property type="entry name" value="Ankyrin_rpt-contain_sf"/>
</dbReference>
<keyword evidence="5" id="KW-0472">Membrane</keyword>
<dbReference type="GO" id="GO:0006887">
    <property type="term" value="P:exocytosis"/>
    <property type="evidence" value="ECO:0007669"/>
    <property type="project" value="UniProtKB-KW"/>
</dbReference>
<sequence>MAEDEESLTAKRARGPESPEDKLLFDLANTKEPHNNCRVKEDQDAILEQLSHEPTCHHPWAQWGPSIERLSQTAQALLAKLEPDVRNRYLNERIRFCHLKTRGKALLGVATRTGDLAAVKFLIDEMGVDPHSPLPRHSFMMTAIYYAHAPIVEYFVSKLGLTPDAWTSWLAMHPFAGETAIRQVLDVLVAHGQSLRDATAQDMYYAVTLHWSTTDYLPVQAKILFESGVPYVNQQVSRCALRAAATRGYASCVELFLTGNLHTAEQAATALELLEVGLQRIQKIIPLQAEGLTYFRRAVEVRQQNGLERLPDMPDSRCFSRIEDVEMLEKDLREGRMLRFLSECYFLILANEVGPIMLEGTSTLYDDETWFFRYLNTFTEVIDMFGTIEPPHRNFLGSAFQVSLKRLVQQSQPNWLEILDIFGAMRCLEIGAARCDDFLKQLDIAKLREQIKRAPQVTPSLLLSYIADVMLMSPPFQELRELVGMLVDIGARLDFTLEDYIDAEELIWPIKGHEICDHDHEHDEFDDNLDLDIAEDEGLQLVEFRGVDELGRVIEANLMIEINGGALQNILPLLPQQEEDDYDDDLGNMAEADEANERGIGGDDNGEENDVANNAIIRGEGAVANVAAAIRRMQGIVDEQANEADEGEIVILLGPENNEADAAADRAEDEVAEAVEAIAAEEEVEAATNQELTTLMRLLCSQWSGEDLPILERAIMAACCDLDAGNHPIIQRSPRRVLRLECLAARQCTPETWNTLPKGLFVLAAKHRTKTKREIELV</sequence>
<dbReference type="AlphaFoldDB" id="A0A7M7K5V1"/>
<evidence type="ECO:0000256" key="3">
    <source>
        <dbReference type="ARBA" id="ARBA00022537"/>
    </source>
</evidence>
<dbReference type="OrthoDB" id="10563529at2759"/>
<feature type="coiled-coil region" evidence="6">
    <location>
        <begin position="657"/>
        <end position="684"/>
    </location>
</feature>
<dbReference type="Gene3D" id="1.25.40.20">
    <property type="entry name" value="Ankyrin repeat-containing domain"/>
    <property type="match status" value="1"/>
</dbReference>
<proteinExistence type="predicted"/>
<dbReference type="GO" id="GO:0044231">
    <property type="term" value="C:host cell presynaptic membrane"/>
    <property type="evidence" value="ECO:0007669"/>
    <property type="project" value="UniProtKB-KW"/>
</dbReference>